<proteinExistence type="predicted"/>
<dbReference type="Proteomes" id="UP001365542">
    <property type="component" value="Unassembled WGS sequence"/>
</dbReference>
<dbReference type="Pfam" id="PF04032">
    <property type="entry name" value="Rpr2"/>
    <property type="match status" value="1"/>
</dbReference>
<feature type="compositionally biased region" description="Basic residues" evidence="1">
    <location>
        <begin position="134"/>
        <end position="150"/>
    </location>
</feature>
<dbReference type="InterPro" id="IPR007175">
    <property type="entry name" value="Rpr2/Snm1/Rpp21"/>
</dbReference>
<dbReference type="EMBL" id="JAVHJO010000002">
    <property type="protein sequence ID" value="KAK6542827.1"/>
    <property type="molecule type" value="Genomic_DNA"/>
</dbReference>
<feature type="compositionally biased region" description="Polar residues" evidence="1">
    <location>
        <begin position="169"/>
        <end position="179"/>
    </location>
</feature>
<feature type="region of interest" description="Disordered" evidence="1">
    <location>
        <begin position="116"/>
        <end position="195"/>
    </location>
</feature>
<evidence type="ECO:0000313" key="2">
    <source>
        <dbReference type="EMBL" id="KAK6542827.1"/>
    </source>
</evidence>
<evidence type="ECO:0000313" key="3">
    <source>
        <dbReference type="Proteomes" id="UP001365542"/>
    </source>
</evidence>
<organism evidence="2 3">
    <name type="scientific">Orbilia ellipsospora</name>
    <dbReference type="NCBI Taxonomy" id="2528407"/>
    <lineage>
        <taxon>Eukaryota</taxon>
        <taxon>Fungi</taxon>
        <taxon>Dikarya</taxon>
        <taxon>Ascomycota</taxon>
        <taxon>Pezizomycotina</taxon>
        <taxon>Orbiliomycetes</taxon>
        <taxon>Orbiliales</taxon>
        <taxon>Orbiliaceae</taxon>
        <taxon>Orbilia</taxon>
    </lineage>
</organism>
<keyword evidence="3" id="KW-1185">Reference proteome</keyword>
<dbReference type="AlphaFoldDB" id="A0AAV9XPK8"/>
<comment type="caution">
    <text evidence="2">The sequence shown here is derived from an EMBL/GenBank/DDBJ whole genome shotgun (WGS) entry which is preliminary data.</text>
</comment>
<name>A0AAV9XPK8_9PEZI</name>
<reference evidence="2 3" key="1">
    <citation type="submission" date="2019-10" db="EMBL/GenBank/DDBJ databases">
        <authorList>
            <person name="Palmer J.M."/>
        </authorList>
    </citation>
    <scope>NUCLEOTIDE SEQUENCE [LARGE SCALE GENOMIC DNA]</scope>
    <source>
        <strain evidence="2 3">TWF694</strain>
    </source>
</reference>
<accession>A0AAV9XPK8</accession>
<dbReference type="GO" id="GO:0006396">
    <property type="term" value="P:RNA processing"/>
    <property type="evidence" value="ECO:0007669"/>
    <property type="project" value="InterPro"/>
</dbReference>
<protein>
    <submittedName>
        <fullName evidence="2">Uncharacterized protein</fullName>
    </submittedName>
</protein>
<sequence>MLSAAKLNHLKLNHLQAASQTLFPSSPAISAHISAKLTRLANTANIQLSESTWRNICAACGYTLVPGWTATVRVRGTGADSEFSLSSSPWKRKRIKEEKGEIKDVGLIDIGDADVVLPGTNGKVPRRDSDTSRNRIRKRGKRTRGNKHNREKTAGSKIRQERDDGDSIIPQTLKQQVGSRKSDRKPEKSTTVTPVQREPRVVYACKICDRKSIHSVPVKPIGQASEKHAREVPSDKAVVRSEQTAVVSIATATSTFPSSASHIAVVEQESAASVTAPSATNATAKKRAKSRKNTLSEMLAKEAANRSVANSNTGFGLDLMDFMRTS</sequence>
<feature type="compositionally biased region" description="Basic and acidic residues" evidence="1">
    <location>
        <begin position="151"/>
        <end position="162"/>
    </location>
</feature>
<gene>
    <name evidence="2" type="ORF">TWF694_006768</name>
</gene>
<evidence type="ECO:0000256" key="1">
    <source>
        <dbReference type="SAM" id="MobiDB-lite"/>
    </source>
</evidence>